<keyword evidence="1" id="KW-0456">Lyase</keyword>
<dbReference type="EMBL" id="DS995704">
    <property type="protein sequence ID" value="EEQ31219.1"/>
    <property type="molecule type" value="Genomic_DNA"/>
</dbReference>
<dbReference type="RefSeq" id="XP_002846301.1">
    <property type="nucleotide sequence ID" value="XM_002846255.1"/>
</dbReference>
<reference evidence="2" key="1">
    <citation type="journal article" date="2012" name="MBio">
        <title>Comparative genome analysis of Trichophyton rubrum and related dermatophytes reveals candidate genes involved in infection.</title>
        <authorList>
            <person name="Martinez D.A."/>
            <person name="Oliver B.G."/>
            <person name="Graeser Y."/>
            <person name="Goldberg J.M."/>
            <person name="Li W."/>
            <person name="Martinez-Rossi N.M."/>
            <person name="Monod M."/>
            <person name="Shelest E."/>
            <person name="Barton R.C."/>
            <person name="Birch E."/>
            <person name="Brakhage A.A."/>
            <person name="Chen Z."/>
            <person name="Gurr S.J."/>
            <person name="Heiman D."/>
            <person name="Heitman J."/>
            <person name="Kosti I."/>
            <person name="Rossi A."/>
            <person name="Saif S."/>
            <person name="Samalova M."/>
            <person name="Saunders C.W."/>
            <person name="Shea T."/>
            <person name="Summerbell R.C."/>
            <person name="Xu J."/>
            <person name="Young S."/>
            <person name="Zeng Q."/>
            <person name="Birren B.W."/>
            <person name="Cuomo C.A."/>
            <person name="White T.C."/>
        </authorList>
    </citation>
    <scope>NUCLEOTIDE SEQUENCE [LARGE SCALE GENOMIC DNA]</scope>
    <source>
        <strain evidence="2">ATCC MYA-4605 / CBS 113480</strain>
    </source>
</reference>
<evidence type="ECO:0000313" key="2">
    <source>
        <dbReference type="Proteomes" id="UP000002035"/>
    </source>
</evidence>
<organism evidence="1 2">
    <name type="scientific">Arthroderma otae (strain ATCC MYA-4605 / CBS 113480)</name>
    <name type="common">Microsporum canis</name>
    <dbReference type="NCBI Taxonomy" id="554155"/>
    <lineage>
        <taxon>Eukaryota</taxon>
        <taxon>Fungi</taxon>
        <taxon>Dikarya</taxon>
        <taxon>Ascomycota</taxon>
        <taxon>Pezizomycotina</taxon>
        <taxon>Eurotiomycetes</taxon>
        <taxon>Eurotiomycetidae</taxon>
        <taxon>Onygenales</taxon>
        <taxon>Arthrodermataceae</taxon>
        <taxon>Microsporum</taxon>
    </lineage>
</organism>
<dbReference type="OMA" id="VWLSNGV"/>
<dbReference type="InterPro" id="IPR043131">
    <property type="entry name" value="BCAT-like_N"/>
</dbReference>
<protein>
    <submittedName>
        <fullName evidence="1">Aminodeoxychorismate lyase</fullName>
    </submittedName>
</protein>
<dbReference type="Gene3D" id="3.20.10.10">
    <property type="entry name" value="D-amino Acid Aminotransferase, subunit A, domain 2"/>
    <property type="match status" value="1"/>
</dbReference>
<dbReference type="eggNOG" id="ENOG502S7GD">
    <property type="taxonomic scope" value="Eukaryota"/>
</dbReference>
<proteinExistence type="predicted"/>
<dbReference type="OrthoDB" id="5288718at2759"/>
<accession>C5FMY3</accession>
<dbReference type="InterPro" id="IPR043132">
    <property type="entry name" value="BCAT-like_C"/>
</dbReference>
<dbReference type="SUPFAM" id="SSF56752">
    <property type="entry name" value="D-aminoacid aminotransferase-like PLP-dependent enzymes"/>
    <property type="match status" value="1"/>
</dbReference>
<dbReference type="InterPro" id="IPR001544">
    <property type="entry name" value="Aminotrans_IV"/>
</dbReference>
<dbReference type="Pfam" id="PF01063">
    <property type="entry name" value="Aminotran_4"/>
    <property type="match status" value="1"/>
</dbReference>
<sequence length="274" mass="30638">MADSYPGFKLISTLRYDPELMKGRLISPPYSGPGCSPYYLLEYHRGRLLDAARGFRWAEAISQVHSLAPSAEKFAETLDAQVPDKSQPWRLRIMLDHGGRLTVEASPAPSPFYSHIFFFPPQPSFSSLYIHNKDVIRWKVRLDTQPTQPSLFTKHKTTARDIYNAARTRANLTSAADPIEVLMYNLKGEVMEGSITTVYLKKRVGDEVPRGMVGDDEWVTPPLMCGGNSATTRRYALDTGICSEDIIHIDTLAAGEELWLSNGARGFMPAVLEL</sequence>
<dbReference type="Proteomes" id="UP000002035">
    <property type="component" value="Unassembled WGS sequence"/>
</dbReference>
<gene>
    <name evidence="1" type="ORF">MCYG_04038</name>
</gene>
<dbReference type="VEuPathDB" id="FungiDB:MCYG_04038"/>
<dbReference type="AlphaFoldDB" id="C5FMY3"/>
<dbReference type="HOGENOM" id="CLU_020844_6_0_1"/>
<dbReference type="STRING" id="554155.C5FMY3"/>
<name>C5FMY3_ARTOC</name>
<keyword evidence="2" id="KW-1185">Reference proteome</keyword>
<dbReference type="GO" id="GO:0016829">
    <property type="term" value="F:lyase activity"/>
    <property type="evidence" value="ECO:0007669"/>
    <property type="project" value="UniProtKB-KW"/>
</dbReference>
<dbReference type="InterPro" id="IPR036038">
    <property type="entry name" value="Aminotransferase-like"/>
</dbReference>
<dbReference type="GeneID" id="9224370"/>
<dbReference type="Gene3D" id="3.30.470.10">
    <property type="match status" value="1"/>
</dbReference>
<evidence type="ECO:0000313" key="1">
    <source>
        <dbReference type="EMBL" id="EEQ31219.1"/>
    </source>
</evidence>